<evidence type="ECO:0000256" key="1">
    <source>
        <dbReference type="ARBA" id="ARBA00023172"/>
    </source>
</evidence>
<dbReference type="GO" id="GO:0015074">
    <property type="term" value="P:DNA integration"/>
    <property type="evidence" value="ECO:0007669"/>
    <property type="project" value="InterPro"/>
</dbReference>
<dbReference type="AlphaFoldDB" id="A0A554WJ15"/>
<dbReference type="SUPFAM" id="SSF53098">
    <property type="entry name" value="Ribonuclease H-like"/>
    <property type="match status" value="1"/>
</dbReference>
<dbReference type="InterPro" id="IPR001584">
    <property type="entry name" value="Integrase_cat-core"/>
</dbReference>
<evidence type="ECO:0000256" key="2">
    <source>
        <dbReference type="SAM" id="MobiDB-lite"/>
    </source>
</evidence>
<gene>
    <name evidence="4" type="ORF">Tsedi_02198</name>
</gene>
<dbReference type="Pfam" id="PF00665">
    <property type="entry name" value="rve"/>
    <property type="match status" value="1"/>
</dbReference>
<proteinExistence type="predicted"/>
<dbReference type="PROSITE" id="PS50994">
    <property type="entry name" value="INTEGRASE"/>
    <property type="match status" value="1"/>
</dbReference>
<dbReference type="InterPro" id="IPR053392">
    <property type="entry name" value="Transposase_IS30-like"/>
</dbReference>
<feature type="domain" description="Integrase catalytic" evidence="3">
    <location>
        <begin position="185"/>
        <end position="286"/>
    </location>
</feature>
<dbReference type="PANTHER" id="PTHR10948:SF23">
    <property type="entry name" value="TRANSPOSASE INSI FOR INSERTION SEQUENCE ELEMENT IS30A-RELATED"/>
    <property type="match status" value="1"/>
</dbReference>
<protein>
    <submittedName>
        <fullName evidence="4">Helix-turn-helix domain protein</fullName>
    </submittedName>
</protein>
<dbReference type="InterPro" id="IPR025246">
    <property type="entry name" value="IS30-like_HTH"/>
</dbReference>
<reference evidence="4 5" key="1">
    <citation type="submission" date="2019-07" db="EMBL/GenBank/DDBJ databases">
        <title>Tepidimonas sediminis YIM 72259 draft genome.</title>
        <authorList>
            <person name="Da Costa M.S."/>
            <person name="Froufe H.J.C."/>
            <person name="Egas C."/>
            <person name="Albuquerque L."/>
        </authorList>
    </citation>
    <scope>NUCLEOTIDE SEQUENCE [LARGE SCALE GENOMIC DNA]</scope>
    <source>
        <strain evidence="4 5">YIM 72259</strain>
    </source>
</reference>
<dbReference type="Proteomes" id="UP000320225">
    <property type="component" value="Unassembled WGS sequence"/>
</dbReference>
<evidence type="ECO:0000313" key="5">
    <source>
        <dbReference type="Proteomes" id="UP000320225"/>
    </source>
</evidence>
<dbReference type="InterPro" id="IPR036397">
    <property type="entry name" value="RNaseH_sf"/>
</dbReference>
<dbReference type="Gene3D" id="3.30.420.10">
    <property type="entry name" value="Ribonuclease H-like superfamily/Ribonuclease H"/>
    <property type="match status" value="1"/>
</dbReference>
<dbReference type="GO" id="GO:0004803">
    <property type="term" value="F:transposase activity"/>
    <property type="evidence" value="ECO:0007669"/>
    <property type="project" value="TreeGrafter"/>
</dbReference>
<dbReference type="GO" id="GO:0005829">
    <property type="term" value="C:cytosol"/>
    <property type="evidence" value="ECO:0007669"/>
    <property type="project" value="TreeGrafter"/>
</dbReference>
<evidence type="ECO:0000313" key="4">
    <source>
        <dbReference type="EMBL" id="TSE23552.1"/>
    </source>
</evidence>
<feature type="region of interest" description="Disordered" evidence="2">
    <location>
        <begin position="335"/>
        <end position="361"/>
    </location>
</feature>
<evidence type="ECO:0000259" key="3">
    <source>
        <dbReference type="PROSITE" id="PS50994"/>
    </source>
</evidence>
<keyword evidence="1" id="KW-0233">DNA recombination</keyword>
<dbReference type="Pfam" id="PF13936">
    <property type="entry name" value="HTH_38"/>
    <property type="match status" value="1"/>
</dbReference>
<comment type="caution">
    <text evidence="4">The sequence shown here is derived from an EMBL/GenBank/DDBJ whole genome shotgun (WGS) entry which is preliminary data.</text>
</comment>
<sequence>MGTHDQHLSAEERATIMIMLQQGCSARSIARTLQRSPSTVTREIRRALDWPQRAAFVPAGSSTYDARAAGARACAMRLKRRRSRKLSEDGVLFGVVHHFLLEGWSPGQIAGTLKRMWPDDPHRRVSHETIDNGIDAMPRGELRKELIACLRRAMPKRMPRSRGQDRRGQLPEVVSIHLRPPEANDRAFPGHWEGDLLKGAANRSAVGVLVERSSRLVLLAKLKDATAASALEGFTAKLRKMPKPMRKTLTYDRGKEMARHPELTEATGIRVYFCDPRSPWQRGSCENRPRFHQNRKWFHQNINGLLRQVLPKGTDLSVYSQEELDAIAGRLGHRSARHPRLLPPDRRLPGHAGKGHPSQPLPSVIPLLHLVLDTAP</sequence>
<keyword evidence="5" id="KW-1185">Reference proteome</keyword>
<dbReference type="InterPro" id="IPR051917">
    <property type="entry name" value="Transposase-Integrase"/>
</dbReference>
<dbReference type="NCBIfam" id="NF033563">
    <property type="entry name" value="transpos_IS30"/>
    <property type="match status" value="1"/>
</dbReference>
<organism evidence="4 5">
    <name type="scientific">Tepidimonas sediminis</name>
    <dbReference type="NCBI Taxonomy" id="2588941"/>
    <lineage>
        <taxon>Bacteria</taxon>
        <taxon>Pseudomonadati</taxon>
        <taxon>Pseudomonadota</taxon>
        <taxon>Betaproteobacteria</taxon>
        <taxon>Burkholderiales</taxon>
        <taxon>Tepidimonas</taxon>
    </lineage>
</organism>
<accession>A0A554WJ15</accession>
<dbReference type="EMBL" id="VJND01000016">
    <property type="protein sequence ID" value="TSE23552.1"/>
    <property type="molecule type" value="Genomic_DNA"/>
</dbReference>
<dbReference type="PANTHER" id="PTHR10948">
    <property type="entry name" value="TRANSPOSASE"/>
    <property type="match status" value="1"/>
</dbReference>
<dbReference type="GO" id="GO:0006310">
    <property type="term" value="P:DNA recombination"/>
    <property type="evidence" value="ECO:0007669"/>
    <property type="project" value="UniProtKB-KW"/>
</dbReference>
<dbReference type="GO" id="GO:0003676">
    <property type="term" value="F:nucleic acid binding"/>
    <property type="evidence" value="ECO:0007669"/>
    <property type="project" value="InterPro"/>
</dbReference>
<dbReference type="InterPro" id="IPR012337">
    <property type="entry name" value="RNaseH-like_sf"/>
</dbReference>
<name>A0A554WJ15_9BURK</name>
<dbReference type="Gene3D" id="1.10.10.60">
    <property type="entry name" value="Homeodomain-like"/>
    <property type="match status" value="1"/>
</dbReference>
<dbReference type="GO" id="GO:0032196">
    <property type="term" value="P:transposition"/>
    <property type="evidence" value="ECO:0007669"/>
    <property type="project" value="TreeGrafter"/>
</dbReference>